<dbReference type="PANTHER" id="PTHR43047:SF72">
    <property type="entry name" value="OSMOSENSING HISTIDINE PROTEIN KINASE SLN1"/>
    <property type="match status" value="1"/>
</dbReference>
<evidence type="ECO:0000256" key="5">
    <source>
        <dbReference type="ARBA" id="ARBA00022777"/>
    </source>
</evidence>
<dbReference type="SMART" id="SM00387">
    <property type="entry name" value="HATPase_c"/>
    <property type="match status" value="1"/>
</dbReference>
<feature type="transmembrane region" description="Helical" evidence="7">
    <location>
        <begin position="105"/>
        <end position="126"/>
    </location>
</feature>
<dbReference type="Proteomes" id="UP000176493">
    <property type="component" value="Unassembled WGS sequence"/>
</dbReference>
<keyword evidence="7" id="KW-0812">Transmembrane</keyword>
<gene>
    <name evidence="9" type="ORF">A2W52_01540</name>
</gene>
<evidence type="ECO:0000256" key="4">
    <source>
        <dbReference type="ARBA" id="ARBA00022679"/>
    </source>
</evidence>
<proteinExistence type="predicted"/>
<evidence type="ECO:0000256" key="6">
    <source>
        <dbReference type="SAM" id="Coils"/>
    </source>
</evidence>
<accession>A0A1G2MDP4</accession>
<feature type="transmembrane region" description="Helical" evidence="7">
    <location>
        <begin position="237"/>
        <end position="255"/>
    </location>
</feature>
<evidence type="ECO:0000256" key="1">
    <source>
        <dbReference type="ARBA" id="ARBA00000085"/>
    </source>
</evidence>
<dbReference type="InterPro" id="IPR036097">
    <property type="entry name" value="HisK_dim/P_sf"/>
</dbReference>
<dbReference type="EMBL" id="MHRJ01000035">
    <property type="protein sequence ID" value="OHA21943.1"/>
    <property type="molecule type" value="Genomic_DNA"/>
</dbReference>
<dbReference type="CDD" id="cd00082">
    <property type="entry name" value="HisKA"/>
    <property type="match status" value="1"/>
</dbReference>
<keyword evidence="5" id="KW-0418">Kinase</keyword>
<evidence type="ECO:0000256" key="7">
    <source>
        <dbReference type="SAM" id="Phobius"/>
    </source>
</evidence>
<dbReference type="GO" id="GO:0005886">
    <property type="term" value="C:plasma membrane"/>
    <property type="evidence" value="ECO:0007669"/>
    <property type="project" value="TreeGrafter"/>
</dbReference>
<evidence type="ECO:0000313" key="9">
    <source>
        <dbReference type="EMBL" id="OHA21943.1"/>
    </source>
</evidence>
<dbReference type="Pfam" id="PF02518">
    <property type="entry name" value="HATPase_c"/>
    <property type="match status" value="1"/>
</dbReference>
<feature type="transmembrane region" description="Helical" evidence="7">
    <location>
        <begin position="72"/>
        <end position="93"/>
    </location>
</feature>
<organism evidence="9 10">
    <name type="scientific">Candidatus Taylorbacteria bacterium RIFCSPHIGHO2_02_49_25</name>
    <dbReference type="NCBI Taxonomy" id="1802305"/>
    <lineage>
        <taxon>Bacteria</taxon>
        <taxon>Candidatus Tayloriibacteriota</taxon>
    </lineage>
</organism>
<evidence type="ECO:0000256" key="3">
    <source>
        <dbReference type="ARBA" id="ARBA00022553"/>
    </source>
</evidence>
<sequence>MNQFVDNPVNIVLIMVFVLNAVLATLIFLNRGKSEGSGFFALSAYATSVWVVAMLYFRQISNIETLLLPTKTLYISGILIALLFFYFSYDFLGIRKITNTFRTQIFAFAGILTAISIYLIISSKIIINQTLIESGNKIVTFGDGYFGYSLLMVFLFFWSFTEFFKKIKKFSYRQQLEKRQLIYIMTGTGISILAGLIFDIILPAFGNFTFYWLGPVLTSIFVTFTAYSIFKHHLFSLKVIATELFAFLLWLFLLARTLLSQTWQEQLINGTLFIATLIFGALLIKSVIHEVETREKIEKLAKELEKTNERLKELDQLKSEFVSLATHQIRGPLTAIKGYASMMRDGDYGEVPARIKGTVDIIFESSNALTTVVQDFLDISRIEQGRMKYELTVFDFSKLVQSVGEELAPVGERRGLRVKLEIEPNIIVEADTGKMRQIIGNLIDNAIKYTSRGHIIVSLKKSGANARLEVKDTGVGIRPETLPKLFQKFSRAEDASKANVLGTGLGLYAAKKLLEAQSGTIWAESEGEEKGSTFSVELPSV</sequence>
<comment type="caution">
    <text evidence="9">The sequence shown here is derived from an EMBL/GenBank/DDBJ whole genome shotgun (WGS) entry which is preliminary data.</text>
</comment>
<dbReference type="InterPro" id="IPR031621">
    <property type="entry name" value="HisKA_7TM"/>
</dbReference>
<dbReference type="PROSITE" id="PS50109">
    <property type="entry name" value="HIS_KIN"/>
    <property type="match status" value="1"/>
</dbReference>
<keyword evidence="4" id="KW-0808">Transferase</keyword>
<dbReference type="InterPro" id="IPR003594">
    <property type="entry name" value="HATPase_dom"/>
</dbReference>
<dbReference type="GO" id="GO:0000155">
    <property type="term" value="F:phosphorelay sensor kinase activity"/>
    <property type="evidence" value="ECO:0007669"/>
    <property type="project" value="InterPro"/>
</dbReference>
<feature type="transmembrane region" description="Helical" evidence="7">
    <location>
        <begin position="138"/>
        <end position="160"/>
    </location>
</feature>
<evidence type="ECO:0000313" key="10">
    <source>
        <dbReference type="Proteomes" id="UP000176493"/>
    </source>
</evidence>
<keyword evidence="6" id="KW-0175">Coiled coil</keyword>
<dbReference type="PRINTS" id="PR00344">
    <property type="entry name" value="BCTRLSENSOR"/>
</dbReference>
<dbReference type="EC" id="2.7.13.3" evidence="2"/>
<feature type="coiled-coil region" evidence="6">
    <location>
        <begin position="290"/>
        <end position="317"/>
    </location>
</feature>
<dbReference type="InterPro" id="IPR036890">
    <property type="entry name" value="HATPase_C_sf"/>
</dbReference>
<keyword evidence="7" id="KW-1133">Transmembrane helix</keyword>
<comment type="catalytic activity">
    <reaction evidence="1">
        <text>ATP + protein L-histidine = ADP + protein N-phospho-L-histidine.</text>
        <dbReference type="EC" id="2.7.13.3"/>
    </reaction>
</comment>
<dbReference type="SUPFAM" id="SSF47384">
    <property type="entry name" value="Homodimeric domain of signal transducing histidine kinase"/>
    <property type="match status" value="1"/>
</dbReference>
<feature type="transmembrane region" description="Helical" evidence="7">
    <location>
        <begin position="12"/>
        <end position="29"/>
    </location>
</feature>
<dbReference type="Gene3D" id="3.30.565.10">
    <property type="entry name" value="Histidine kinase-like ATPase, C-terminal domain"/>
    <property type="match status" value="1"/>
</dbReference>
<keyword evidence="3" id="KW-0597">Phosphoprotein</keyword>
<dbReference type="SMART" id="SM00388">
    <property type="entry name" value="HisKA"/>
    <property type="match status" value="1"/>
</dbReference>
<dbReference type="SUPFAM" id="SSF55874">
    <property type="entry name" value="ATPase domain of HSP90 chaperone/DNA topoisomerase II/histidine kinase"/>
    <property type="match status" value="1"/>
</dbReference>
<name>A0A1G2MDP4_9BACT</name>
<evidence type="ECO:0000256" key="2">
    <source>
        <dbReference type="ARBA" id="ARBA00012438"/>
    </source>
</evidence>
<dbReference type="GO" id="GO:0009927">
    <property type="term" value="F:histidine phosphotransfer kinase activity"/>
    <property type="evidence" value="ECO:0007669"/>
    <property type="project" value="TreeGrafter"/>
</dbReference>
<evidence type="ECO:0000259" key="8">
    <source>
        <dbReference type="PROSITE" id="PS50109"/>
    </source>
</evidence>
<keyword evidence="7" id="KW-0472">Membrane</keyword>
<dbReference type="PANTHER" id="PTHR43047">
    <property type="entry name" value="TWO-COMPONENT HISTIDINE PROTEIN KINASE"/>
    <property type="match status" value="1"/>
</dbReference>
<protein>
    <recommendedName>
        <fullName evidence="2">histidine kinase</fullName>
        <ecNumber evidence="2">2.7.13.3</ecNumber>
    </recommendedName>
</protein>
<dbReference type="InterPro" id="IPR003661">
    <property type="entry name" value="HisK_dim/P_dom"/>
</dbReference>
<dbReference type="InterPro" id="IPR005467">
    <property type="entry name" value="His_kinase_dom"/>
</dbReference>
<feature type="transmembrane region" description="Helical" evidence="7">
    <location>
        <begin position="36"/>
        <end position="57"/>
    </location>
</feature>
<feature type="transmembrane region" description="Helical" evidence="7">
    <location>
        <begin position="267"/>
        <end position="288"/>
    </location>
</feature>
<feature type="transmembrane region" description="Helical" evidence="7">
    <location>
        <begin position="210"/>
        <end position="230"/>
    </location>
</feature>
<reference evidence="9 10" key="1">
    <citation type="journal article" date="2016" name="Nat. Commun.">
        <title>Thousands of microbial genomes shed light on interconnected biogeochemical processes in an aquifer system.</title>
        <authorList>
            <person name="Anantharaman K."/>
            <person name="Brown C.T."/>
            <person name="Hug L.A."/>
            <person name="Sharon I."/>
            <person name="Castelle C.J."/>
            <person name="Probst A.J."/>
            <person name="Thomas B.C."/>
            <person name="Singh A."/>
            <person name="Wilkins M.J."/>
            <person name="Karaoz U."/>
            <person name="Brodie E.L."/>
            <person name="Williams K.H."/>
            <person name="Hubbard S.S."/>
            <person name="Banfield J.F."/>
        </authorList>
    </citation>
    <scope>NUCLEOTIDE SEQUENCE [LARGE SCALE GENOMIC DNA]</scope>
</reference>
<dbReference type="AlphaFoldDB" id="A0A1G2MDP4"/>
<dbReference type="FunFam" id="3.30.565.10:FF:000006">
    <property type="entry name" value="Sensor histidine kinase WalK"/>
    <property type="match status" value="1"/>
</dbReference>
<dbReference type="Pfam" id="PF16927">
    <property type="entry name" value="HisKA_7TM"/>
    <property type="match status" value="1"/>
</dbReference>
<dbReference type="Gene3D" id="1.10.287.130">
    <property type="match status" value="1"/>
</dbReference>
<feature type="domain" description="Histidine kinase" evidence="8">
    <location>
        <begin position="324"/>
        <end position="541"/>
    </location>
</feature>
<feature type="transmembrane region" description="Helical" evidence="7">
    <location>
        <begin position="181"/>
        <end position="204"/>
    </location>
</feature>
<dbReference type="InterPro" id="IPR004358">
    <property type="entry name" value="Sig_transdc_His_kin-like_C"/>
</dbReference>
<dbReference type="Pfam" id="PF00512">
    <property type="entry name" value="HisKA"/>
    <property type="match status" value="1"/>
</dbReference>